<dbReference type="WBParaSite" id="HPBE_0001476801-mRNA-1">
    <property type="protein sequence ID" value="HPBE_0001476801-mRNA-1"/>
    <property type="gene ID" value="HPBE_0001476801"/>
</dbReference>
<dbReference type="EMBL" id="UZAH01028521">
    <property type="protein sequence ID" value="VDP00698.1"/>
    <property type="molecule type" value="Genomic_DNA"/>
</dbReference>
<evidence type="ECO:0000313" key="11">
    <source>
        <dbReference type="EMBL" id="VDP00698.1"/>
    </source>
</evidence>
<evidence type="ECO:0000313" key="12">
    <source>
        <dbReference type="Proteomes" id="UP000050761"/>
    </source>
</evidence>
<evidence type="ECO:0000256" key="5">
    <source>
        <dbReference type="ARBA" id="ARBA00022927"/>
    </source>
</evidence>
<dbReference type="GO" id="GO:0017119">
    <property type="term" value="C:Golgi transport complex"/>
    <property type="evidence" value="ECO:0007669"/>
    <property type="project" value="InterPro"/>
</dbReference>
<dbReference type="PANTHER" id="PTHR21443">
    <property type="entry name" value="CONSERVED OLIGOMERIC GOLGI COMPLEX COMPONENT 7"/>
    <property type="match status" value="1"/>
</dbReference>
<dbReference type="Proteomes" id="UP000050761">
    <property type="component" value="Unassembled WGS sequence"/>
</dbReference>
<keyword evidence="9" id="KW-0175">Coiled coil</keyword>
<proteinExistence type="inferred from homology"/>
<evidence type="ECO:0000256" key="6">
    <source>
        <dbReference type="ARBA" id="ARBA00023034"/>
    </source>
</evidence>
<evidence type="ECO:0000256" key="3">
    <source>
        <dbReference type="ARBA" id="ARBA00020984"/>
    </source>
</evidence>
<sequence length="671" mass="75660">MKSSSDTTVIKHKETASSDTSSVSLVPKRAQSDTTLLGMPPDSSNVKHIQPSVTDTLSSLCDGLSREDRRKKLNEHLGAIQKQHDDTLLGIEKTKSNIEEARVKYENMNDMVRTLEQLKCSLDQHIRTVRLNESSFAGTSAVLEYDTAKTRTNNLISVIKARSQWDRAKEILKEDGRDDQQKMYESLADMQASQDILAKFVSKGFDTKEFEEMKDRFLAWQSAALIFAIQQADFDKLAEIQKTYESLGRNDEFISIFRRVSINRLREFSCDGPSVQSIVDALYKELEFVFNHHHKVLRRFLDDSAASTVLSEAIQEGLTELDLSTPFTNIVFADENPIELLQKTTQVLNTRTDASSKVAYLAGISSQLKTEIIRDLVAPFRGALTTYVLSKVNTIDLTSGSFRARVESLKTAIVELLHILGDVFAHSEALFGRDVRKVVQQPIDKGLDNFLARLKSWEYGLDSQRRPRSLEDAVAVCSASGQLVFGLQEFKSMVQSVEPSLSPNIKSALKWNRGVCDFVMKSAIDRIVPKMTAKMEEIKTKEAKESRVSNLPAFSTSPHEYITTTGQELLQLFHRWEQFFLDDNVVHAFYIALKKKYEGEELFKKTVADVANSVIASFVSTVGDPALFSKDVAKQFYADAVFLKDAFEDLRTGNVEQLEALELKMKEFLKV</sequence>
<dbReference type="GO" id="GO:0006886">
    <property type="term" value="P:intracellular protein transport"/>
    <property type="evidence" value="ECO:0007669"/>
    <property type="project" value="InterPro"/>
</dbReference>
<evidence type="ECO:0000256" key="8">
    <source>
        <dbReference type="ARBA" id="ARBA00031345"/>
    </source>
</evidence>
<evidence type="ECO:0000256" key="7">
    <source>
        <dbReference type="ARBA" id="ARBA00023136"/>
    </source>
</evidence>
<protein>
    <recommendedName>
        <fullName evidence="3">Conserved oligomeric Golgi complex subunit 7</fullName>
    </recommendedName>
    <alternativeName>
        <fullName evidence="8">Component of oligomeric Golgi complex 7</fullName>
    </alternativeName>
</protein>
<keyword evidence="12" id="KW-1185">Reference proteome</keyword>
<evidence type="ECO:0000256" key="1">
    <source>
        <dbReference type="ARBA" id="ARBA00004395"/>
    </source>
</evidence>
<keyword evidence="6" id="KW-0333">Golgi apparatus</keyword>
<evidence type="ECO:0000256" key="9">
    <source>
        <dbReference type="SAM" id="Coils"/>
    </source>
</evidence>
<dbReference type="GO" id="GO:0000139">
    <property type="term" value="C:Golgi membrane"/>
    <property type="evidence" value="ECO:0007669"/>
    <property type="project" value="UniProtKB-SubCell"/>
</dbReference>
<dbReference type="GO" id="GO:0007030">
    <property type="term" value="P:Golgi organization"/>
    <property type="evidence" value="ECO:0007669"/>
    <property type="project" value="TreeGrafter"/>
</dbReference>
<keyword evidence="5" id="KW-0653">Protein transport</keyword>
<dbReference type="InterPro" id="IPR019335">
    <property type="entry name" value="COG7"/>
</dbReference>
<keyword evidence="4" id="KW-0813">Transport</keyword>
<reference evidence="11 12" key="1">
    <citation type="submission" date="2018-11" db="EMBL/GenBank/DDBJ databases">
        <authorList>
            <consortium name="Pathogen Informatics"/>
        </authorList>
    </citation>
    <scope>NUCLEOTIDE SEQUENCE [LARGE SCALE GENOMIC DNA]</scope>
</reference>
<comment type="similarity">
    <text evidence="2">Belongs to the COG7 family.</text>
</comment>
<evidence type="ECO:0000256" key="2">
    <source>
        <dbReference type="ARBA" id="ARBA00005831"/>
    </source>
</evidence>
<name>A0A3P8AV03_HELPZ</name>
<feature type="coiled-coil region" evidence="9">
    <location>
        <begin position="91"/>
        <end position="118"/>
    </location>
</feature>
<organism evidence="11">
    <name type="scientific">Heligmosomoides polygyrus</name>
    <name type="common">Parasitic roundworm</name>
    <dbReference type="NCBI Taxonomy" id="6339"/>
    <lineage>
        <taxon>Eukaryota</taxon>
        <taxon>Metazoa</taxon>
        <taxon>Ecdysozoa</taxon>
        <taxon>Nematoda</taxon>
        <taxon>Chromadorea</taxon>
        <taxon>Rhabditida</taxon>
        <taxon>Rhabditina</taxon>
        <taxon>Rhabditomorpha</taxon>
        <taxon>Strongyloidea</taxon>
        <taxon>Heligmosomidae</taxon>
        <taxon>Heligmosomoides</taxon>
    </lineage>
</organism>
<keyword evidence="7" id="KW-0472">Membrane</keyword>
<dbReference type="GO" id="GO:0006890">
    <property type="term" value="P:retrograde vesicle-mediated transport, Golgi to endoplasmic reticulum"/>
    <property type="evidence" value="ECO:0007669"/>
    <property type="project" value="TreeGrafter"/>
</dbReference>
<reference evidence="13" key="2">
    <citation type="submission" date="2019-09" db="UniProtKB">
        <authorList>
            <consortium name="WormBaseParasite"/>
        </authorList>
    </citation>
    <scope>IDENTIFICATION</scope>
</reference>
<dbReference type="AlphaFoldDB" id="A0A3P8AV03"/>
<gene>
    <name evidence="11" type="ORF">HPBE_LOCUS14769</name>
</gene>
<accession>A0A3P8AV03</accession>
<dbReference type="OrthoDB" id="245173at2759"/>
<feature type="region of interest" description="Disordered" evidence="10">
    <location>
        <begin position="1"/>
        <end position="49"/>
    </location>
</feature>
<comment type="subcellular location">
    <subcellularLocation>
        <location evidence="1">Golgi apparatus membrane</location>
        <topology evidence="1">Peripheral membrane protein</topology>
    </subcellularLocation>
</comment>
<evidence type="ECO:0000313" key="13">
    <source>
        <dbReference type="WBParaSite" id="HPBE_0001476801-mRNA-1"/>
    </source>
</evidence>
<dbReference type="PANTHER" id="PTHR21443:SF0">
    <property type="entry name" value="CONSERVED OLIGOMERIC GOLGI COMPLEX SUBUNIT 7"/>
    <property type="match status" value="1"/>
</dbReference>
<evidence type="ECO:0000256" key="4">
    <source>
        <dbReference type="ARBA" id="ARBA00022448"/>
    </source>
</evidence>
<evidence type="ECO:0000256" key="10">
    <source>
        <dbReference type="SAM" id="MobiDB-lite"/>
    </source>
</evidence>